<evidence type="ECO:0000256" key="1">
    <source>
        <dbReference type="ARBA" id="ARBA00023125"/>
    </source>
</evidence>
<dbReference type="InterPro" id="IPR009057">
    <property type="entry name" value="Homeodomain-like_sf"/>
</dbReference>
<evidence type="ECO:0000256" key="3">
    <source>
        <dbReference type="SAM" id="MobiDB-lite"/>
    </source>
</evidence>
<feature type="region of interest" description="Disordered" evidence="3">
    <location>
        <begin position="1"/>
        <end position="30"/>
    </location>
</feature>
<reference evidence="5 6" key="1">
    <citation type="submission" date="2016-10" db="EMBL/GenBank/DDBJ databases">
        <authorList>
            <person name="de Groot N.N."/>
        </authorList>
    </citation>
    <scope>NUCLEOTIDE SEQUENCE [LARGE SCALE GENOMIC DNA]</scope>
    <source>
        <strain evidence="5 6">GAS522</strain>
    </source>
</reference>
<dbReference type="OrthoDB" id="2356263at2"/>
<protein>
    <submittedName>
        <fullName evidence="5">Transcriptional regulator, TetR family</fullName>
    </submittedName>
</protein>
<gene>
    <name evidence="5" type="ORF">SAMN05444171_3195</name>
</gene>
<dbReference type="PANTHER" id="PTHR30328:SF54">
    <property type="entry name" value="HTH-TYPE TRANSCRIPTIONAL REPRESSOR SCO4008"/>
    <property type="match status" value="1"/>
</dbReference>
<evidence type="ECO:0000313" key="6">
    <source>
        <dbReference type="Proteomes" id="UP000183208"/>
    </source>
</evidence>
<dbReference type="InterPro" id="IPR050109">
    <property type="entry name" value="HTH-type_TetR-like_transc_reg"/>
</dbReference>
<evidence type="ECO:0000256" key="2">
    <source>
        <dbReference type="PROSITE-ProRule" id="PRU00335"/>
    </source>
</evidence>
<dbReference type="SUPFAM" id="SSF46689">
    <property type="entry name" value="Homeodomain-like"/>
    <property type="match status" value="1"/>
</dbReference>
<dbReference type="InterPro" id="IPR036271">
    <property type="entry name" value="Tet_transcr_reg_TetR-rel_C_sf"/>
</dbReference>
<dbReference type="Pfam" id="PF00440">
    <property type="entry name" value="TetR_N"/>
    <property type="match status" value="1"/>
</dbReference>
<feature type="DNA-binding region" description="H-T-H motif" evidence="2">
    <location>
        <begin position="54"/>
        <end position="73"/>
    </location>
</feature>
<dbReference type="Gene3D" id="1.10.357.10">
    <property type="entry name" value="Tetracycline Repressor, domain 2"/>
    <property type="match status" value="1"/>
</dbReference>
<feature type="domain" description="HTH tetR-type" evidence="4">
    <location>
        <begin position="31"/>
        <end position="91"/>
    </location>
</feature>
<dbReference type="SUPFAM" id="SSF48498">
    <property type="entry name" value="Tetracyclin repressor-like, C-terminal domain"/>
    <property type="match status" value="1"/>
</dbReference>
<proteinExistence type="predicted"/>
<dbReference type="Proteomes" id="UP000183208">
    <property type="component" value="Unassembled WGS sequence"/>
</dbReference>
<evidence type="ECO:0000313" key="5">
    <source>
        <dbReference type="EMBL" id="SED12202.1"/>
    </source>
</evidence>
<dbReference type="PROSITE" id="PS50977">
    <property type="entry name" value="HTH_TETR_2"/>
    <property type="match status" value="1"/>
</dbReference>
<evidence type="ECO:0000259" key="4">
    <source>
        <dbReference type="PROSITE" id="PS50977"/>
    </source>
</evidence>
<dbReference type="EMBL" id="FNTI01000001">
    <property type="protein sequence ID" value="SED12202.1"/>
    <property type="molecule type" value="Genomic_DNA"/>
</dbReference>
<name>A0A1M6YIK2_9BRAD</name>
<keyword evidence="1 2" id="KW-0238">DNA-binding</keyword>
<accession>A0A1M6YIK2</accession>
<dbReference type="AlphaFoldDB" id="A0A1M6YIK2"/>
<dbReference type="InterPro" id="IPR001647">
    <property type="entry name" value="HTH_TetR"/>
</dbReference>
<organism evidence="5 6">
    <name type="scientific">Bradyrhizobium lablabi</name>
    <dbReference type="NCBI Taxonomy" id="722472"/>
    <lineage>
        <taxon>Bacteria</taxon>
        <taxon>Pseudomonadati</taxon>
        <taxon>Pseudomonadota</taxon>
        <taxon>Alphaproteobacteria</taxon>
        <taxon>Hyphomicrobiales</taxon>
        <taxon>Nitrobacteraceae</taxon>
        <taxon>Bradyrhizobium</taxon>
    </lineage>
</organism>
<dbReference type="PANTHER" id="PTHR30328">
    <property type="entry name" value="TRANSCRIPTIONAL REPRESSOR"/>
    <property type="match status" value="1"/>
</dbReference>
<dbReference type="GO" id="GO:0003677">
    <property type="term" value="F:DNA binding"/>
    <property type="evidence" value="ECO:0007669"/>
    <property type="project" value="UniProtKB-UniRule"/>
</dbReference>
<sequence length="237" mass="26952">MLTEGPMPKKTKLAAGRRERPRKRAEQQRSVETRAAILNAAIAEFAERGFEGASIRAIADRLDLQHPLITYHYRSKDILWRAAAEHAFAQIRTAWDILPPEGSELSPLVRLRQEYTALFRYTVAFPEFHRFMRQEALTNNPRLEWLAETVLAPLLARLLPQIIEAQKRGLLPAVDPILFHYMMVSLTAALSEFGPEMQVTSGLSSGDTKVVEAYWRLVDETVFGEQPKTDRAAARTR</sequence>